<comment type="similarity">
    <text evidence="1">Belongs to the anhydro-N-acetylmuramic acid kinase family.</text>
</comment>
<reference evidence="2 3" key="2">
    <citation type="journal article" date="2016" name="Environ. Microbiol. Rep.">
        <title>Metagenomic evidence for the presence of phototrophic Gemmatimonadetes bacteria in diverse environments.</title>
        <authorList>
            <person name="Zeng Y."/>
            <person name="Baumbach J."/>
            <person name="Barbosa E.G."/>
            <person name="Azevedo V."/>
            <person name="Zhang C."/>
            <person name="Koblizek M."/>
        </authorList>
    </citation>
    <scope>NUCLEOTIDE SEQUENCE [LARGE SCALE GENOMIC DNA]</scope>
    <source>
        <strain evidence="2 3">AP64</strain>
    </source>
</reference>
<dbReference type="GO" id="GO:0005524">
    <property type="term" value="F:ATP binding"/>
    <property type="evidence" value="ECO:0007669"/>
    <property type="project" value="UniProtKB-UniRule"/>
</dbReference>
<keyword evidence="1" id="KW-0067">ATP-binding</keyword>
<dbReference type="EC" id="2.7.1.170" evidence="1"/>
<dbReference type="KEGG" id="gph:GEMMAAP_05445"/>
<gene>
    <name evidence="1" type="primary">anmK</name>
    <name evidence="2" type="ORF">GEMMAAP_05445</name>
</gene>
<dbReference type="InterPro" id="IPR005338">
    <property type="entry name" value="Anhydro_N_Ac-Mur_kinase"/>
</dbReference>
<dbReference type="PANTHER" id="PTHR30605:SF0">
    <property type="entry name" value="ANHYDRO-N-ACETYLMURAMIC ACID KINASE"/>
    <property type="match status" value="1"/>
</dbReference>
<keyword evidence="1" id="KW-0418">Kinase</keyword>
<sequence length="395" mass="41620">MALPANAQILVGVMSGTSLDGISAAVAAFSDDASGRPRASLLHYTQRDYTPEERARLAAAMHEGSAREYCRLSADLGVWLGEAAATAMQGAGVAPADVRAIASHGQTLWHEPGHSTWQLGDAARIAECTGCAVVSDFRTRDMAVGGQGAPLVPMADVMLFAHDHEWRALQNIGGIGNVTMVPPASSASDVRVRAFDTGPGVVIMNGVMQRLFNRPFDQDGAIGASGRVLETVVRTLLDLPYLQEAPPKSTGRELFTPAFIDDVIAQCTAAGGSPADVVATATAYTAATIADQYMRFLSEHPHDVVVSGGGAHNPFLVRCLEGAFAWHGERFARPVPHVRLFDDLFFDAEAKEAVAFALLGYLHLTGRPGNVPSATGARAPRVLGALTPVALSEKS</sequence>
<keyword evidence="3" id="KW-1185">Reference proteome</keyword>
<proteinExistence type="inferred from homology"/>
<dbReference type="AlphaFoldDB" id="A0A143BHA7"/>
<dbReference type="Pfam" id="PF03702">
    <property type="entry name" value="AnmK"/>
    <property type="match status" value="1"/>
</dbReference>
<dbReference type="GO" id="GO:0016301">
    <property type="term" value="F:kinase activity"/>
    <property type="evidence" value="ECO:0007669"/>
    <property type="project" value="UniProtKB-KW"/>
</dbReference>
<evidence type="ECO:0000256" key="1">
    <source>
        <dbReference type="HAMAP-Rule" id="MF_01270"/>
    </source>
</evidence>
<dbReference type="GO" id="GO:0016773">
    <property type="term" value="F:phosphotransferase activity, alcohol group as acceptor"/>
    <property type="evidence" value="ECO:0007669"/>
    <property type="project" value="UniProtKB-UniRule"/>
</dbReference>
<protein>
    <recommendedName>
        <fullName evidence="1">Anhydro-N-acetylmuramic acid kinase</fullName>
        <ecNumber evidence="1">2.7.1.170</ecNumber>
    </recommendedName>
    <alternativeName>
        <fullName evidence="1">AnhMurNAc kinase</fullName>
    </alternativeName>
</protein>
<comment type="function">
    <text evidence="1">Catalyzes the specific phosphorylation of 1,6-anhydro-N-acetylmuramic acid (anhMurNAc) with the simultaneous cleavage of the 1,6-anhydro ring, generating MurNAc-6-P. Is required for the utilization of anhMurNAc either imported from the medium or derived from its own cell wall murein, and thus plays a role in cell wall recycling.</text>
</comment>
<keyword evidence="1" id="KW-0119">Carbohydrate metabolism</keyword>
<dbReference type="Gene3D" id="3.30.420.40">
    <property type="match status" value="2"/>
</dbReference>
<feature type="binding site" evidence="1">
    <location>
        <begin position="16"/>
        <end position="23"/>
    </location>
    <ligand>
        <name>ATP</name>
        <dbReference type="ChEBI" id="CHEBI:30616"/>
    </ligand>
</feature>
<dbReference type="RefSeq" id="WP_026849902.1">
    <property type="nucleotide sequence ID" value="NZ_CP011454.1"/>
</dbReference>
<dbReference type="UniPathway" id="UPA00343"/>
<dbReference type="PANTHER" id="PTHR30605">
    <property type="entry name" value="ANHYDRO-N-ACETYLMURAMIC ACID KINASE"/>
    <property type="match status" value="1"/>
</dbReference>
<dbReference type="SUPFAM" id="SSF53067">
    <property type="entry name" value="Actin-like ATPase domain"/>
    <property type="match status" value="1"/>
</dbReference>
<dbReference type="GO" id="GO:0009254">
    <property type="term" value="P:peptidoglycan turnover"/>
    <property type="evidence" value="ECO:0007669"/>
    <property type="project" value="UniProtKB-UniRule"/>
</dbReference>
<evidence type="ECO:0000313" key="3">
    <source>
        <dbReference type="Proteomes" id="UP000076404"/>
    </source>
</evidence>
<accession>A0A143BHA7</accession>
<dbReference type="HAMAP" id="MF_01270">
    <property type="entry name" value="AnhMurNAc_kinase"/>
    <property type="match status" value="1"/>
</dbReference>
<comment type="pathway">
    <text evidence="1">Amino-sugar metabolism; 1,6-anhydro-N-acetylmuramate degradation.</text>
</comment>
<dbReference type="OrthoDB" id="9763949at2"/>
<dbReference type="GO" id="GO:0097175">
    <property type="term" value="P:1,6-anhydro-N-acetyl-beta-muramic acid catabolic process"/>
    <property type="evidence" value="ECO:0007669"/>
    <property type="project" value="UniProtKB-UniRule"/>
</dbReference>
<reference evidence="2 3" key="1">
    <citation type="journal article" date="2014" name="Proc. Natl. Acad. Sci. U.S.A.">
        <title>Functional type 2 photosynthetic reaction centers found in the rare bacterial phylum Gemmatimonadetes.</title>
        <authorList>
            <person name="Zeng Y."/>
            <person name="Feng F."/>
            <person name="Medova H."/>
            <person name="Dean J."/>
            <person name="Koblizek M."/>
        </authorList>
    </citation>
    <scope>NUCLEOTIDE SEQUENCE [LARGE SCALE GENOMIC DNA]</scope>
    <source>
        <strain evidence="2 3">AP64</strain>
    </source>
</reference>
<dbReference type="STRING" id="1379270.GEMMAAP_05445"/>
<evidence type="ECO:0000313" key="2">
    <source>
        <dbReference type="EMBL" id="AMW04436.1"/>
    </source>
</evidence>
<dbReference type="Proteomes" id="UP000076404">
    <property type="component" value="Chromosome"/>
</dbReference>
<dbReference type="eggNOG" id="COG2377">
    <property type="taxonomic scope" value="Bacteria"/>
</dbReference>
<comment type="catalytic activity">
    <reaction evidence="1">
        <text>1,6-anhydro-N-acetyl-beta-muramate + ATP + H2O = N-acetyl-D-muramate 6-phosphate + ADP + H(+)</text>
        <dbReference type="Rhea" id="RHEA:24952"/>
        <dbReference type="ChEBI" id="CHEBI:15377"/>
        <dbReference type="ChEBI" id="CHEBI:15378"/>
        <dbReference type="ChEBI" id="CHEBI:30616"/>
        <dbReference type="ChEBI" id="CHEBI:58690"/>
        <dbReference type="ChEBI" id="CHEBI:58722"/>
        <dbReference type="ChEBI" id="CHEBI:456216"/>
        <dbReference type="EC" id="2.7.1.170"/>
    </reaction>
</comment>
<dbReference type="NCBIfam" id="NF007148">
    <property type="entry name" value="PRK09585.3-2"/>
    <property type="match status" value="1"/>
</dbReference>
<comment type="pathway">
    <text evidence="1">Cell wall biogenesis; peptidoglycan recycling.</text>
</comment>
<organism evidence="2 3">
    <name type="scientific">Gemmatimonas phototrophica</name>
    <dbReference type="NCBI Taxonomy" id="1379270"/>
    <lineage>
        <taxon>Bacteria</taxon>
        <taxon>Pseudomonadati</taxon>
        <taxon>Gemmatimonadota</taxon>
        <taxon>Gemmatimonadia</taxon>
        <taxon>Gemmatimonadales</taxon>
        <taxon>Gemmatimonadaceae</taxon>
        <taxon>Gemmatimonas</taxon>
    </lineage>
</organism>
<dbReference type="InterPro" id="IPR043129">
    <property type="entry name" value="ATPase_NBD"/>
</dbReference>
<keyword evidence="1" id="KW-0547">Nucleotide-binding</keyword>
<name>A0A143BHA7_9BACT</name>
<dbReference type="UniPathway" id="UPA00544"/>
<dbReference type="CDD" id="cd24050">
    <property type="entry name" value="ASKHA_NBD_ANMK"/>
    <property type="match status" value="1"/>
</dbReference>
<dbReference type="EMBL" id="CP011454">
    <property type="protein sequence ID" value="AMW04436.1"/>
    <property type="molecule type" value="Genomic_DNA"/>
</dbReference>
<keyword evidence="1" id="KW-0808">Transferase</keyword>
<dbReference type="GO" id="GO:0006040">
    <property type="term" value="P:amino sugar metabolic process"/>
    <property type="evidence" value="ECO:0007669"/>
    <property type="project" value="InterPro"/>
</dbReference>